<evidence type="ECO:0000313" key="2">
    <source>
        <dbReference type="Proteomes" id="UP001153269"/>
    </source>
</evidence>
<evidence type="ECO:0000313" key="1">
    <source>
        <dbReference type="EMBL" id="CAB1450109.1"/>
    </source>
</evidence>
<reference evidence="1" key="1">
    <citation type="submission" date="2020-03" db="EMBL/GenBank/DDBJ databases">
        <authorList>
            <person name="Weist P."/>
        </authorList>
    </citation>
    <scope>NUCLEOTIDE SEQUENCE</scope>
</reference>
<organism evidence="1 2">
    <name type="scientific">Pleuronectes platessa</name>
    <name type="common">European plaice</name>
    <dbReference type="NCBI Taxonomy" id="8262"/>
    <lineage>
        <taxon>Eukaryota</taxon>
        <taxon>Metazoa</taxon>
        <taxon>Chordata</taxon>
        <taxon>Craniata</taxon>
        <taxon>Vertebrata</taxon>
        <taxon>Euteleostomi</taxon>
        <taxon>Actinopterygii</taxon>
        <taxon>Neopterygii</taxon>
        <taxon>Teleostei</taxon>
        <taxon>Neoteleostei</taxon>
        <taxon>Acanthomorphata</taxon>
        <taxon>Carangaria</taxon>
        <taxon>Pleuronectiformes</taxon>
        <taxon>Pleuronectoidei</taxon>
        <taxon>Pleuronectidae</taxon>
        <taxon>Pleuronectes</taxon>
    </lineage>
</organism>
<sequence>MALHILWTSNNLLVVTRLSSHSYGFLEKGTCVISRWVVFIRAWSDKHGSVSPETSCSSRAAGVQQSRTQCGPGLSPHQYCENNRPGKYSGVQALETTFPFK</sequence>
<dbReference type="Proteomes" id="UP001153269">
    <property type="component" value="Unassembled WGS sequence"/>
</dbReference>
<proteinExistence type="predicted"/>
<comment type="caution">
    <text evidence="1">The sequence shown here is derived from an EMBL/GenBank/DDBJ whole genome shotgun (WGS) entry which is preliminary data.</text>
</comment>
<name>A0A9N7VHJ8_PLEPL</name>
<accession>A0A9N7VHJ8</accession>
<keyword evidence="2" id="KW-1185">Reference proteome</keyword>
<gene>
    <name evidence="1" type="ORF">PLEPLA_LOCUS37798</name>
</gene>
<dbReference type="EMBL" id="CADEAL010004041">
    <property type="protein sequence ID" value="CAB1450109.1"/>
    <property type="molecule type" value="Genomic_DNA"/>
</dbReference>
<dbReference type="AlphaFoldDB" id="A0A9N7VHJ8"/>
<protein>
    <submittedName>
        <fullName evidence="1">Uncharacterized protein</fullName>
    </submittedName>
</protein>